<evidence type="ECO:0000256" key="2">
    <source>
        <dbReference type="ARBA" id="ARBA00022737"/>
    </source>
</evidence>
<organism evidence="3 4">
    <name type="scientific">Intoshia linei</name>
    <dbReference type="NCBI Taxonomy" id="1819745"/>
    <lineage>
        <taxon>Eukaryota</taxon>
        <taxon>Metazoa</taxon>
        <taxon>Spiralia</taxon>
        <taxon>Lophotrochozoa</taxon>
        <taxon>Mesozoa</taxon>
        <taxon>Orthonectida</taxon>
        <taxon>Rhopaluridae</taxon>
        <taxon>Intoshia</taxon>
    </lineage>
</organism>
<proteinExistence type="predicted"/>
<comment type="caution">
    <text evidence="3">The sequence shown here is derived from an EMBL/GenBank/DDBJ whole genome shotgun (WGS) entry which is preliminary data.</text>
</comment>
<protein>
    <submittedName>
        <fullName evidence="3">Uncharacterized protein</fullName>
    </submittedName>
</protein>
<dbReference type="PANTHER" id="PTHR22847:SF637">
    <property type="entry name" value="WD REPEAT DOMAIN 5B"/>
    <property type="match status" value="1"/>
</dbReference>
<dbReference type="OrthoDB" id="6262491at2759"/>
<sequence>MATVFSCKITDVHKKGITAIGYHSIRREIIVGFEGAILNTYKEHNGWINHIYHWKKQNLVFASGNDGLLVIIKNTGAVLKTGANSLHLNKISRLNIHTDIVKCLTYYNLRFISGGYDGTLIIFEQTLLGKNGLIVNIKIQRAHTAGISALLGFIDEDKNNWLVTGSFDKYVKLWSFEGNLIHKFDGFPTPITGICYSIATRIIWVTFSNNSVHLFDPISGQNISHCVEKYMPENQKHAYPILLLHYCNEKGLIIGIL</sequence>
<evidence type="ECO:0000313" key="4">
    <source>
        <dbReference type="Proteomes" id="UP000078046"/>
    </source>
</evidence>
<dbReference type="AlphaFoldDB" id="A0A177BEH4"/>
<evidence type="ECO:0000313" key="3">
    <source>
        <dbReference type="EMBL" id="OAF71972.1"/>
    </source>
</evidence>
<accession>A0A177BEH4</accession>
<evidence type="ECO:0000256" key="1">
    <source>
        <dbReference type="ARBA" id="ARBA00022574"/>
    </source>
</evidence>
<dbReference type="Gene3D" id="2.130.10.10">
    <property type="entry name" value="YVTN repeat-like/Quinoprotein amine dehydrogenase"/>
    <property type="match status" value="1"/>
</dbReference>
<dbReference type="SMART" id="SM00320">
    <property type="entry name" value="WD40"/>
    <property type="match status" value="4"/>
</dbReference>
<keyword evidence="2" id="KW-0677">Repeat</keyword>
<dbReference type="InterPro" id="IPR015943">
    <property type="entry name" value="WD40/YVTN_repeat-like_dom_sf"/>
</dbReference>
<gene>
    <name evidence="3" type="ORF">A3Q56_00263</name>
</gene>
<dbReference type="SUPFAM" id="SSF50978">
    <property type="entry name" value="WD40 repeat-like"/>
    <property type="match status" value="1"/>
</dbReference>
<keyword evidence="1" id="KW-0853">WD repeat</keyword>
<dbReference type="Proteomes" id="UP000078046">
    <property type="component" value="Unassembled WGS sequence"/>
</dbReference>
<dbReference type="PANTHER" id="PTHR22847">
    <property type="entry name" value="WD40 REPEAT PROTEIN"/>
    <property type="match status" value="1"/>
</dbReference>
<reference evidence="3 4" key="1">
    <citation type="submission" date="2016-04" db="EMBL/GenBank/DDBJ databases">
        <title>The genome of Intoshia linei affirms orthonectids as highly simplified spiralians.</title>
        <authorList>
            <person name="Mikhailov K.V."/>
            <person name="Slusarev G.S."/>
            <person name="Nikitin M.A."/>
            <person name="Logacheva M.D."/>
            <person name="Penin A."/>
            <person name="Aleoshin V."/>
            <person name="Panchin Y.V."/>
        </authorList>
    </citation>
    <scope>NUCLEOTIDE SEQUENCE [LARGE SCALE GENOMIC DNA]</scope>
    <source>
        <strain evidence="3">Intl2013</strain>
        <tissue evidence="3">Whole animal</tissue>
    </source>
</reference>
<dbReference type="Pfam" id="PF00400">
    <property type="entry name" value="WD40"/>
    <property type="match status" value="2"/>
</dbReference>
<keyword evidence="4" id="KW-1185">Reference proteome</keyword>
<dbReference type="GO" id="GO:1990234">
    <property type="term" value="C:transferase complex"/>
    <property type="evidence" value="ECO:0007669"/>
    <property type="project" value="UniProtKB-ARBA"/>
</dbReference>
<dbReference type="InterPro" id="IPR001680">
    <property type="entry name" value="WD40_rpt"/>
</dbReference>
<name>A0A177BEH4_9BILA</name>
<dbReference type="EMBL" id="LWCA01000012">
    <property type="protein sequence ID" value="OAF71972.1"/>
    <property type="molecule type" value="Genomic_DNA"/>
</dbReference>
<dbReference type="InterPro" id="IPR036322">
    <property type="entry name" value="WD40_repeat_dom_sf"/>
</dbReference>